<evidence type="ECO:0000313" key="3">
    <source>
        <dbReference type="EMBL" id="KQK17082.1"/>
    </source>
</evidence>
<protein>
    <recommendedName>
        <fullName evidence="6">Auxin responsive protein</fullName>
    </recommendedName>
</protein>
<organism evidence="3">
    <name type="scientific">Brachypodium distachyon</name>
    <name type="common">Purple false brome</name>
    <name type="synonym">Trachynia distachya</name>
    <dbReference type="NCBI Taxonomy" id="15368"/>
    <lineage>
        <taxon>Eukaryota</taxon>
        <taxon>Viridiplantae</taxon>
        <taxon>Streptophyta</taxon>
        <taxon>Embryophyta</taxon>
        <taxon>Tracheophyta</taxon>
        <taxon>Spermatophyta</taxon>
        <taxon>Magnoliopsida</taxon>
        <taxon>Liliopsida</taxon>
        <taxon>Poales</taxon>
        <taxon>Poaceae</taxon>
        <taxon>BOP clade</taxon>
        <taxon>Pooideae</taxon>
        <taxon>Stipodae</taxon>
        <taxon>Brachypodieae</taxon>
        <taxon>Brachypodium</taxon>
    </lineage>
</organism>
<dbReference type="eggNOG" id="ENOG502S8WQ">
    <property type="taxonomic scope" value="Eukaryota"/>
</dbReference>
<feature type="region of interest" description="Disordered" evidence="2">
    <location>
        <begin position="13"/>
        <end position="32"/>
    </location>
</feature>
<reference evidence="3" key="2">
    <citation type="submission" date="2017-06" db="EMBL/GenBank/DDBJ databases">
        <title>WGS assembly of Brachypodium distachyon.</title>
        <authorList>
            <consortium name="The International Brachypodium Initiative"/>
            <person name="Lucas S."/>
            <person name="Harmon-Smith M."/>
            <person name="Lail K."/>
            <person name="Tice H."/>
            <person name="Grimwood J."/>
            <person name="Bruce D."/>
            <person name="Barry K."/>
            <person name="Shu S."/>
            <person name="Lindquist E."/>
            <person name="Wang M."/>
            <person name="Pitluck S."/>
            <person name="Vogel J.P."/>
            <person name="Garvin D.F."/>
            <person name="Mockler T.C."/>
            <person name="Schmutz J."/>
            <person name="Rokhsar D."/>
            <person name="Bevan M.W."/>
        </authorList>
    </citation>
    <scope>NUCLEOTIDE SEQUENCE</scope>
    <source>
        <strain evidence="3">Bd21</strain>
    </source>
</reference>
<sequence>MKELIRRLSFSDRSASVVDGDDRPSSPSSTATMRQLIRRLSFSERAGMDGAVPRGCVPVLVGEEGERFVVRVEALRHPSLAALLEMAAQEFGYKQQGILRVPCAVAQFKQALTAAVVSTKN</sequence>
<accession>I1GW26</accession>
<dbReference type="Pfam" id="PF02519">
    <property type="entry name" value="Auxin_inducible"/>
    <property type="match status" value="1"/>
</dbReference>
<dbReference type="OMA" id="FQQVLHA"/>
<dbReference type="GeneID" id="100845952"/>
<proteinExistence type="inferred from homology"/>
<dbReference type="KEGG" id="bdi:100845952"/>
<dbReference type="HOGENOM" id="CLU_1743159_0_0_1"/>
<reference evidence="3 4" key="1">
    <citation type="journal article" date="2010" name="Nature">
        <title>Genome sequencing and analysis of the model grass Brachypodium distachyon.</title>
        <authorList>
            <consortium name="International Brachypodium Initiative"/>
        </authorList>
    </citation>
    <scope>NUCLEOTIDE SEQUENCE [LARGE SCALE GENOMIC DNA]</scope>
    <source>
        <strain evidence="3">Bd21</strain>
        <strain evidence="4">cv. Bd21</strain>
    </source>
</reference>
<evidence type="ECO:0000256" key="1">
    <source>
        <dbReference type="ARBA" id="ARBA00006974"/>
    </source>
</evidence>
<dbReference type="PANTHER" id="PTHR31374">
    <property type="entry name" value="AUXIN-INDUCED PROTEIN-LIKE-RELATED"/>
    <property type="match status" value="1"/>
</dbReference>
<dbReference type="PANTHER" id="PTHR31374:SF346">
    <property type="entry name" value="AUXIN RESPONSIVE PROTEIN"/>
    <property type="match status" value="1"/>
</dbReference>
<dbReference type="Gramene" id="KQK17082">
    <property type="protein sequence ID" value="KQK17082"/>
    <property type="gene ID" value="BRADI_1g32400v3"/>
</dbReference>
<dbReference type="GO" id="GO:0009733">
    <property type="term" value="P:response to auxin"/>
    <property type="evidence" value="ECO:0007669"/>
    <property type="project" value="InterPro"/>
</dbReference>
<dbReference type="RefSeq" id="XP_003560442.2">
    <property type="nucleotide sequence ID" value="XM_003560394.4"/>
</dbReference>
<evidence type="ECO:0008006" key="6">
    <source>
        <dbReference type="Google" id="ProtNLM"/>
    </source>
</evidence>
<comment type="similarity">
    <text evidence="1">Belongs to the ARG7 family.</text>
</comment>
<name>I1GW26_BRADI</name>
<dbReference type="STRING" id="15368.I1GW26"/>
<evidence type="ECO:0000313" key="5">
    <source>
        <dbReference type="Proteomes" id="UP000008810"/>
    </source>
</evidence>
<dbReference type="Proteomes" id="UP000008810">
    <property type="component" value="Chromosome 1"/>
</dbReference>
<gene>
    <name evidence="4" type="primary">LOC100845952</name>
    <name evidence="3" type="ORF">BRADI_1g32400v3</name>
</gene>
<dbReference type="EMBL" id="CM000880">
    <property type="protein sequence ID" value="KQK17082.1"/>
    <property type="molecule type" value="Genomic_DNA"/>
</dbReference>
<evidence type="ECO:0000313" key="4">
    <source>
        <dbReference type="EnsemblPlants" id="KQK17082"/>
    </source>
</evidence>
<evidence type="ECO:0000256" key="2">
    <source>
        <dbReference type="SAM" id="MobiDB-lite"/>
    </source>
</evidence>
<dbReference type="OrthoDB" id="585358at2759"/>
<dbReference type="InterPro" id="IPR003676">
    <property type="entry name" value="SAUR_fam"/>
</dbReference>
<dbReference type="AlphaFoldDB" id="I1GW26"/>
<dbReference type="EnsemblPlants" id="KQK17082">
    <property type="protein sequence ID" value="KQK17082"/>
    <property type="gene ID" value="BRADI_1g32400v3"/>
</dbReference>
<reference evidence="4" key="3">
    <citation type="submission" date="2018-08" db="UniProtKB">
        <authorList>
            <consortium name="EnsemblPlants"/>
        </authorList>
    </citation>
    <scope>IDENTIFICATION</scope>
    <source>
        <strain evidence="4">cv. Bd21</strain>
    </source>
</reference>
<keyword evidence="5" id="KW-1185">Reference proteome</keyword>